<dbReference type="AlphaFoldDB" id="A0A4Y2TUK1"/>
<organism evidence="3 4">
    <name type="scientific">Araneus ventricosus</name>
    <name type="common">Orbweaver spider</name>
    <name type="synonym">Epeira ventricosa</name>
    <dbReference type="NCBI Taxonomy" id="182803"/>
    <lineage>
        <taxon>Eukaryota</taxon>
        <taxon>Metazoa</taxon>
        <taxon>Ecdysozoa</taxon>
        <taxon>Arthropoda</taxon>
        <taxon>Chelicerata</taxon>
        <taxon>Arachnida</taxon>
        <taxon>Araneae</taxon>
        <taxon>Araneomorphae</taxon>
        <taxon>Entelegynae</taxon>
        <taxon>Araneoidea</taxon>
        <taxon>Araneidae</taxon>
        <taxon>Araneus</taxon>
    </lineage>
</organism>
<reference evidence="3 4" key="1">
    <citation type="journal article" date="2019" name="Sci. Rep.">
        <title>Orb-weaving spider Araneus ventricosus genome elucidates the spidroin gene catalogue.</title>
        <authorList>
            <person name="Kono N."/>
            <person name="Nakamura H."/>
            <person name="Ohtoshi R."/>
            <person name="Moran D.A.P."/>
            <person name="Shinohara A."/>
            <person name="Yoshida Y."/>
            <person name="Fujiwara M."/>
            <person name="Mori M."/>
            <person name="Tomita M."/>
            <person name="Arakawa K."/>
        </authorList>
    </citation>
    <scope>NUCLEOTIDE SEQUENCE [LARGE SCALE GENOMIC DNA]</scope>
</reference>
<gene>
    <name evidence="3" type="primary">PGBD4_45</name>
    <name evidence="3" type="ORF">AVEN_260289_1</name>
</gene>
<accession>A0A4Y2TUK1</accession>
<dbReference type="Pfam" id="PF13843">
    <property type="entry name" value="DDE_Tnp_1_7"/>
    <property type="match status" value="1"/>
</dbReference>
<evidence type="ECO:0000256" key="1">
    <source>
        <dbReference type="SAM" id="MobiDB-lite"/>
    </source>
</evidence>
<sequence>MDSEEYSDSDSSYSDISSESDEDVSLDDARNWCRLDEDNLGPPPPRYPFTGNPGIKVQIYNSSPLEFFGIFFDDDIVSYIASETNRFANDFIENNELTPSSRSQNWKDTDSSEIRVFLAILILQGINQKPVQKWYWSQNPSICTPFLGQIMSERRFALLMKFLHFTNNGTMDTNNHPQPGLRKIYELFDALNRNSNLHIFLSVKCQWMSHCCCIRAGWHLSNTFQIKGRNLGLNFTSCVKPVVDIFGTV</sequence>
<evidence type="ECO:0000259" key="2">
    <source>
        <dbReference type="Pfam" id="PF13843"/>
    </source>
</evidence>
<dbReference type="PANTHER" id="PTHR46599:SF3">
    <property type="entry name" value="PIGGYBAC TRANSPOSABLE ELEMENT-DERIVED PROTEIN 4"/>
    <property type="match status" value="1"/>
</dbReference>
<feature type="region of interest" description="Disordered" evidence="1">
    <location>
        <begin position="1"/>
        <end position="28"/>
    </location>
</feature>
<proteinExistence type="predicted"/>
<dbReference type="Proteomes" id="UP000499080">
    <property type="component" value="Unassembled WGS sequence"/>
</dbReference>
<protein>
    <submittedName>
        <fullName evidence="3">PiggyBac transposable element-derived protein 4</fullName>
    </submittedName>
</protein>
<dbReference type="InterPro" id="IPR029526">
    <property type="entry name" value="PGBD"/>
</dbReference>
<comment type="caution">
    <text evidence="3">The sequence shown here is derived from an EMBL/GenBank/DDBJ whole genome shotgun (WGS) entry which is preliminary data.</text>
</comment>
<evidence type="ECO:0000313" key="3">
    <source>
        <dbReference type="EMBL" id="GBO03110.1"/>
    </source>
</evidence>
<dbReference type="PANTHER" id="PTHR46599">
    <property type="entry name" value="PIGGYBAC TRANSPOSABLE ELEMENT-DERIVED PROTEIN 4"/>
    <property type="match status" value="1"/>
</dbReference>
<feature type="domain" description="PiggyBac transposable element-derived protein" evidence="2">
    <location>
        <begin position="63"/>
        <end position="196"/>
    </location>
</feature>
<evidence type="ECO:0000313" key="4">
    <source>
        <dbReference type="Proteomes" id="UP000499080"/>
    </source>
</evidence>
<keyword evidence="4" id="KW-1185">Reference proteome</keyword>
<dbReference type="EMBL" id="BGPR01030535">
    <property type="protein sequence ID" value="GBO03110.1"/>
    <property type="molecule type" value="Genomic_DNA"/>
</dbReference>
<dbReference type="OrthoDB" id="6509295at2759"/>
<name>A0A4Y2TUK1_ARAVE</name>